<accession>A0A6A5TEF9</accession>
<dbReference type="SUPFAM" id="SSF51011">
    <property type="entry name" value="Glycosyl hydrolase domain"/>
    <property type="match status" value="1"/>
</dbReference>
<comment type="catalytic activity">
    <reaction evidence="1 10">
        <text>Hydrolysis of terminal, non-reducing alpha-D-galactose residues in alpha-D-galactosides, including galactose oligosaccharides, galactomannans and galactolipids.</text>
        <dbReference type="EC" id="3.2.1.22"/>
    </reaction>
</comment>
<dbReference type="PROSITE" id="PS00512">
    <property type="entry name" value="ALPHA_GALACTOSIDASE"/>
    <property type="match status" value="1"/>
</dbReference>
<comment type="subcellular location">
    <subcellularLocation>
        <location evidence="3">Secreted</location>
    </subcellularLocation>
</comment>
<evidence type="ECO:0000256" key="5">
    <source>
        <dbReference type="ARBA" id="ARBA00022525"/>
    </source>
</evidence>
<dbReference type="InterPro" id="IPR013785">
    <property type="entry name" value="Aldolase_TIM"/>
</dbReference>
<evidence type="ECO:0000313" key="13">
    <source>
        <dbReference type="EMBL" id="KAF1950610.1"/>
    </source>
</evidence>
<evidence type="ECO:0000256" key="1">
    <source>
        <dbReference type="ARBA" id="ARBA00001255"/>
    </source>
</evidence>
<evidence type="ECO:0000256" key="4">
    <source>
        <dbReference type="ARBA" id="ARBA00009743"/>
    </source>
</evidence>
<dbReference type="PRINTS" id="PR00740">
    <property type="entry name" value="GLHYDRLASE27"/>
</dbReference>
<dbReference type="EC" id="3.2.1.22" evidence="10"/>
<dbReference type="PANTHER" id="PTHR11452:SF61">
    <property type="entry name" value="ALPHA-GALACTOSIDASE B-RELATED"/>
    <property type="match status" value="1"/>
</dbReference>
<dbReference type="Gene3D" id="3.20.20.70">
    <property type="entry name" value="Aldolase class I"/>
    <property type="match status" value="1"/>
</dbReference>
<dbReference type="Gene3D" id="2.60.40.1180">
    <property type="entry name" value="Golgi alpha-mannosidase II"/>
    <property type="match status" value="1"/>
</dbReference>
<dbReference type="InterPro" id="IPR041233">
    <property type="entry name" value="Melibiase_C"/>
</dbReference>
<evidence type="ECO:0000256" key="2">
    <source>
        <dbReference type="ARBA" id="ARBA00003969"/>
    </source>
</evidence>
<feature type="chain" id="PRO_5025341955" description="Alpha-galactosidase" evidence="11">
    <location>
        <begin position="18"/>
        <end position="450"/>
    </location>
</feature>
<evidence type="ECO:0000256" key="11">
    <source>
        <dbReference type="SAM" id="SignalP"/>
    </source>
</evidence>
<dbReference type="Pfam" id="PF16499">
    <property type="entry name" value="Melibiase_2"/>
    <property type="match status" value="2"/>
</dbReference>
<feature type="signal peptide" evidence="11">
    <location>
        <begin position="1"/>
        <end position="17"/>
    </location>
</feature>
<reference evidence="13" key="1">
    <citation type="journal article" date="2020" name="Stud. Mycol.">
        <title>101 Dothideomycetes genomes: a test case for predicting lifestyles and emergence of pathogens.</title>
        <authorList>
            <person name="Haridas S."/>
            <person name="Albert R."/>
            <person name="Binder M."/>
            <person name="Bloem J."/>
            <person name="Labutti K."/>
            <person name="Salamov A."/>
            <person name="Andreopoulos B."/>
            <person name="Baker S."/>
            <person name="Barry K."/>
            <person name="Bills G."/>
            <person name="Bluhm B."/>
            <person name="Cannon C."/>
            <person name="Castanera R."/>
            <person name="Culley D."/>
            <person name="Daum C."/>
            <person name="Ezra D."/>
            <person name="Gonzalez J."/>
            <person name="Henrissat B."/>
            <person name="Kuo A."/>
            <person name="Liang C."/>
            <person name="Lipzen A."/>
            <person name="Lutzoni F."/>
            <person name="Magnuson J."/>
            <person name="Mondo S."/>
            <person name="Nolan M."/>
            <person name="Ohm R."/>
            <person name="Pangilinan J."/>
            <person name="Park H.-J."/>
            <person name="Ramirez L."/>
            <person name="Alfaro M."/>
            <person name="Sun H."/>
            <person name="Tritt A."/>
            <person name="Yoshinaga Y."/>
            <person name="Zwiers L.-H."/>
            <person name="Turgeon B."/>
            <person name="Goodwin S."/>
            <person name="Spatafora J."/>
            <person name="Crous P."/>
            <person name="Grigoriev I."/>
        </authorList>
    </citation>
    <scope>NUCLEOTIDE SEQUENCE</scope>
    <source>
        <strain evidence="13">CBS 675.92</strain>
    </source>
</reference>
<evidence type="ECO:0000256" key="6">
    <source>
        <dbReference type="ARBA" id="ARBA00022729"/>
    </source>
</evidence>
<evidence type="ECO:0000256" key="10">
    <source>
        <dbReference type="RuleBase" id="RU361168"/>
    </source>
</evidence>
<keyword evidence="10" id="KW-1015">Disulfide bond</keyword>
<comment type="similarity">
    <text evidence="4 10">Belongs to the glycosyl hydrolase 27 family.</text>
</comment>
<dbReference type="Pfam" id="PF17801">
    <property type="entry name" value="Melibiase_C"/>
    <property type="match status" value="1"/>
</dbReference>
<feature type="domain" description="Alpha galactosidase C-terminal" evidence="12">
    <location>
        <begin position="357"/>
        <end position="430"/>
    </location>
</feature>
<keyword evidence="6 11" id="KW-0732">Signal</keyword>
<evidence type="ECO:0000256" key="8">
    <source>
        <dbReference type="ARBA" id="ARBA00023180"/>
    </source>
</evidence>
<evidence type="ECO:0000259" key="12">
    <source>
        <dbReference type="Pfam" id="PF17801"/>
    </source>
</evidence>
<comment type="function">
    <text evidence="2">Hydrolyzes a variety of simple alpha-D-galactoside as well as more complex molecules such as oligosaccharides and polysaccharides.</text>
</comment>
<dbReference type="InterPro" id="IPR013780">
    <property type="entry name" value="Glyco_hydro_b"/>
</dbReference>
<keyword evidence="5" id="KW-0964">Secreted</keyword>
<dbReference type="CDD" id="cd14792">
    <property type="entry name" value="GH27"/>
    <property type="match status" value="1"/>
</dbReference>
<proteinExistence type="inferred from homology"/>
<keyword evidence="14" id="KW-1185">Reference proteome</keyword>
<dbReference type="Proteomes" id="UP000800035">
    <property type="component" value="Unassembled WGS sequence"/>
</dbReference>
<dbReference type="InterPro" id="IPR002241">
    <property type="entry name" value="Glyco_hydro_27"/>
</dbReference>
<organism evidence="13 14">
    <name type="scientific">Byssothecium circinans</name>
    <dbReference type="NCBI Taxonomy" id="147558"/>
    <lineage>
        <taxon>Eukaryota</taxon>
        <taxon>Fungi</taxon>
        <taxon>Dikarya</taxon>
        <taxon>Ascomycota</taxon>
        <taxon>Pezizomycotina</taxon>
        <taxon>Dothideomycetes</taxon>
        <taxon>Pleosporomycetidae</taxon>
        <taxon>Pleosporales</taxon>
        <taxon>Massarineae</taxon>
        <taxon>Massarinaceae</taxon>
        <taxon>Byssothecium</taxon>
    </lineage>
</organism>
<keyword evidence="9 10" id="KW-0326">Glycosidase</keyword>
<dbReference type="OrthoDB" id="5795902at2759"/>
<dbReference type="GO" id="GO:0004557">
    <property type="term" value="F:alpha-galactosidase activity"/>
    <property type="evidence" value="ECO:0007669"/>
    <property type="project" value="UniProtKB-EC"/>
</dbReference>
<dbReference type="AlphaFoldDB" id="A0A6A5TEF9"/>
<dbReference type="GO" id="GO:0005576">
    <property type="term" value="C:extracellular region"/>
    <property type="evidence" value="ECO:0007669"/>
    <property type="project" value="UniProtKB-SubCell"/>
</dbReference>
<dbReference type="InterPro" id="IPR000111">
    <property type="entry name" value="Glyco_hydro_27/36_CS"/>
</dbReference>
<dbReference type="SUPFAM" id="SSF51445">
    <property type="entry name" value="(Trans)glycosidases"/>
    <property type="match status" value="1"/>
</dbReference>
<dbReference type="GO" id="GO:0005975">
    <property type="term" value="P:carbohydrate metabolic process"/>
    <property type="evidence" value="ECO:0007669"/>
    <property type="project" value="InterPro"/>
</dbReference>
<evidence type="ECO:0000256" key="9">
    <source>
        <dbReference type="ARBA" id="ARBA00023295"/>
    </source>
</evidence>
<evidence type="ECO:0000256" key="3">
    <source>
        <dbReference type="ARBA" id="ARBA00004613"/>
    </source>
</evidence>
<dbReference type="PANTHER" id="PTHR11452">
    <property type="entry name" value="ALPHA-GALACTOSIDASE/ALPHA-N-ACETYLGALACTOSAMINIDASE"/>
    <property type="match status" value="1"/>
</dbReference>
<gene>
    <name evidence="13" type="ORF">CC80DRAFT_509553</name>
</gene>
<keyword evidence="8" id="KW-0325">Glycoprotein</keyword>
<protein>
    <recommendedName>
        <fullName evidence="10">Alpha-galactosidase</fullName>
        <ecNumber evidence="10">3.2.1.22</ecNumber>
    </recommendedName>
    <alternativeName>
        <fullName evidence="10">Melibiase</fullName>
    </alternativeName>
</protein>
<dbReference type="InterPro" id="IPR017853">
    <property type="entry name" value="GH"/>
</dbReference>
<evidence type="ECO:0000256" key="7">
    <source>
        <dbReference type="ARBA" id="ARBA00022801"/>
    </source>
</evidence>
<name>A0A6A5TEF9_9PLEO</name>
<keyword evidence="7 10" id="KW-0378">Hydrolase</keyword>
<evidence type="ECO:0000313" key="14">
    <source>
        <dbReference type="Proteomes" id="UP000800035"/>
    </source>
</evidence>
<sequence>MVLAFALLAGLLTPVTGLESNGLGKLPALGWNSWNAFHCDIQESLFLDAAQSLVDLGFKDAGYQYVNIDDCWSMKDGRDANTGRLLPNLTRFPDGINGTADKIHDLGLKIGIYSSAGDMTCAQYPASLGHEELDAQTWAEWGIDYLKYDNCYFPESWKDECDACTHDGNDPGPEPMYNNYTCANQNGLCPDGYDYSKSKTAQRFTIMHDALQKVDRPIDYALCEWGEAGVQYWGAKVATSWRMSGDITTTWASVSTIINSNSFLLNSVDFYAHSDMDMLEVGNGISYAESRSHFALWAAMKSPLLIGTNLGSLSADLKDIMLNKPLLAFSQDDQFGKPAVPYKWGTNPDWTFNRTWPAEYWYGHSKAGTLVLLFNPGASKVVKSAVFAEIPGLTKDASYKVMDVWTGEDKGCVSGGFQQDVESHDTLAFLVNEGCGGKIDTSDRTPRPHD</sequence>
<dbReference type="EMBL" id="ML977024">
    <property type="protein sequence ID" value="KAF1950610.1"/>
    <property type="molecule type" value="Genomic_DNA"/>
</dbReference>